<keyword evidence="3 9" id="KW-0479">Metal-binding</keyword>
<dbReference type="InterPro" id="IPR033644">
    <property type="entry name" value="Ferrochelatase_C"/>
</dbReference>
<keyword evidence="12" id="KW-1185">Reference proteome</keyword>
<dbReference type="InterPro" id="IPR019772">
    <property type="entry name" value="Ferrochelatase_AS"/>
</dbReference>
<keyword evidence="4 9" id="KW-0408">Iron</keyword>
<comment type="caution">
    <text evidence="11">The sequence shown here is derived from an EMBL/GenBank/DDBJ whole genome shotgun (WGS) entry which is preliminary data.</text>
</comment>
<accession>A0A839SRQ5</accession>
<reference evidence="11 12" key="1">
    <citation type="submission" date="2020-08" db="EMBL/GenBank/DDBJ databases">
        <title>Genomic Encyclopedia of Type Strains, Phase III (KMG-III): the genomes of soil and plant-associated and newly described type strains.</title>
        <authorList>
            <person name="Whitman W."/>
        </authorList>
    </citation>
    <scope>NUCLEOTIDE SEQUENCE [LARGE SCALE GENOMIC DNA]</scope>
    <source>
        <strain evidence="11 12">CECT 8803</strain>
    </source>
</reference>
<dbReference type="NCBIfam" id="TIGR00109">
    <property type="entry name" value="hemH"/>
    <property type="match status" value="1"/>
</dbReference>
<dbReference type="AlphaFoldDB" id="A0A839SRQ5"/>
<comment type="subcellular location">
    <subcellularLocation>
        <location evidence="9 10">Cytoplasm</location>
    </subcellularLocation>
</comment>
<dbReference type="Gene3D" id="3.40.50.1400">
    <property type="match status" value="2"/>
</dbReference>
<comment type="catalytic activity">
    <reaction evidence="8">
        <text>Fe-coproporphyrin III + 2 H(+) = coproporphyrin III + Fe(2+)</text>
        <dbReference type="Rhea" id="RHEA:49572"/>
        <dbReference type="ChEBI" id="CHEBI:15378"/>
        <dbReference type="ChEBI" id="CHEBI:29033"/>
        <dbReference type="ChEBI" id="CHEBI:68438"/>
        <dbReference type="ChEBI" id="CHEBI:131725"/>
        <dbReference type="EC" id="4.99.1.9"/>
    </reaction>
    <physiologicalReaction direction="right-to-left" evidence="8">
        <dbReference type="Rhea" id="RHEA:49574"/>
    </physiologicalReaction>
</comment>
<evidence type="ECO:0000256" key="1">
    <source>
        <dbReference type="ARBA" id="ARBA00007718"/>
    </source>
</evidence>
<evidence type="ECO:0000256" key="7">
    <source>
        <dbReference type="ARBA" id="ARBA00023244"/>
    </source>
</evidence>
<name>A0A839SRQ5_9PROT</name>
<dbReference type="Pfam" id="PF00762">
    <property type="entry name" value="Ferrochelatase"/>
    <property type="match status" value="1"/>
</dbReference>
<dbReference type="CDD" id="cd00419">
    <property type="entry name" value="Ferrochelatase_C"/>
    <property type="match status" value="1"/>
</dbReference>
<keyword evidence="7 9" id="KW-0627">Porphyrin biosynthesis</keyword>
<comment type="catalytic activity">
    <reaction evidence="9 10">
        <text>heme b + 2 H(+) = protoporphyrin IX + Fe(2+)</text>
        <dbReference type="Rhea" id="RHEA:22584"/>
        <dbReference type="ChEBI" id="CHEBI:15378"/>
        <dbReference type="ChEBI" id="CHEBI:29033"/>
        <dbReference type="ChEBI" id="CHEBI:57306"/>
        <dbReference type="ChEBI" id="CHEBI:60344"/>
        <dbReference type="EC" id="4.98.1.1"/>
    </reaction>
</comment>
<dbReference type="GO" id="GO:0005737">
    <property type="term" value="C:cytoplasm"/>
    <property type="evidence" value="ECO:0007669"/>
    <property type="project" value="UniProtKB-SubCell"/>
</dbReference>
<dbReference type="GO" id="GO:0006783">
    <property type="term" value="P:heme biosynthetic process"/>
    <property type="evidence" value="ECO:0007669"/>
    <property type="project" value="UniProtKB-UniRule"/>
</dbReference>
<dbReference type="CDD" id="cd03411">
    <property type="entry name" value="Ferrochelatase_N"/>
    <property type="match status" value="1"/>
</dbReference>
<dbReference type="HAMAP" id="MF_00323">
    <property type="entry name" value="Ferrochelatase"/>
    <property type="match status" value="1"/>
</dbReference>
<gene>
    <name evidence="9" type="primary">hemH</name>
    <name evidence="11" type="ORF">FHR98_000301</name>
</gene>
<evidence type="ECO:0000256" key="8">
    <source>
        <dbReference type="ARBA" id="ARBA00024536"/>
    </source>
</evidence>
<dbReference type="FunFam" id="3.40.50.1400:FF:000002">
    <property type="entry name" value="Ferrochelatase"/>
    <property type="match status" value="1"/>
</dbReference>
<dbReference type="EMBL" id="JACHXA010000001">
    <property type="protein sequence ID" value="MBB3064036.1"/>
    <property type="molecule type" value="Genomic_DNA"/>
</dbReference>
<dbReference type="SUPFAM" id="SSF53800">
    <property type="entry name" value="Chelatase"/>
    <property type="match status" value="1"/>
</dbReference>
<keyword evidence="6 9" id="KW-0456">Lyase</keyword>
<evidence type="ECO:0000256" key="2">
    <source>
        <dbReference type="ARBA" id="ARBA00022490"/>
    </source>
</evidence>
<evidence type="ECO:0000256" key="4">
    <source>
        <dbReference type="ARBA" id="ARBA00023004"/>
    </source>
</evidence>
<dbReference type="InterPro" id="IPR033659">
    <property type="entry name" value="Ferrochelatase_N"/>
</dbReference>
<sequence>MKGYVREVWPQGHPDLPEPGIGVLLVNLGTPAATDYWSVRRYLSEFLSDRRVIELSPWLWQPILQGIILTVRPGKSGRAYDAIWDRETNESPLRRITREQNDALAGRLGEKYPSVQVRWAMRYGVPSLKSEIGSLIESGCRRILLLPLYPQYSAATTATACDEAFRVLMKQRWQASLRVTPPYHDDPAYISALVASLQGMLESLSWEPEVVLASFHGLPRECLEKGDPYHCHCQKTGRLLREALGWSEDRLRVTFQSRFGPKAWLQPYSDDTVKQLAGEGIKRLAILSPGFAADCLETLEEVAIGLKETFLAAGGEEFCYVPCLNTRDDHMDFLEGLIERELSGWL</sequence>
<feature type="binding site" evidence="9">
    <location>
        <position position="216"/>
    </location>
    <ligand>
        <name>Fe(2+)</name>
        <dbReference type="ChEBI" id="CHEBI:29033"/>
    </ligand>
</feature>
<dbReference type="Proteomes" id="UP000581135">
    <property type="component" value="Unassembled WGS sequence"/>
</dbReference>
<keyword evidence="5 9" id="KW-0350">Heme biosynthesis</keyword>
<evidence type="ECO:0000256" key="5">
    <source>
        <dbReference type="ARBA" id="ARBA00023133"/>
    </source>
</evidence>
<evidence type="ECO:0000313" key="12">
    <source>
        <dbReference type="Proteomes" id="UP000581135"/>
    </source>
</evidence>
<evidence type="ECO:0000256" key="10">
    <source>
        <dbReference type="RuleBase" id="RU000607"/>
    </source>
</evidence>
<comment type="similarity">
    <text evidence="1 9 10">Belongs to the ferrochelatase family.</text>
</comment>
<proteinExistence type="inferred from homology"/>
<dbReference type="PANTHER" id="PTHR11108">
    <property type="entry name" value="FERROCHELATASE"/>
    <property type="match status" value="1"/>
</dbReference>
<comment type="function">
    <text evidence="9 10">Catalyzes the ferrous insertion into protoporphyrin IX.</text>
</comment>
<dbReference type="InterPro" id="IPR001015">
    <property type="entry name" value="Ferrochelatase"/>
</dbReference>
<feature type="binding site" evidence="9">
    <location>
        <position position="297"/>
    </location>
    <ligand>
        <name>Fe(2+)</name>
        <dbReference type="ChEBI" id="CHEBI:29033"/>
    </ligand>
</feature>
<dbReference type="GO" id="GO:0046872">
    <property type="term" value="F:metal ion binding"/>
    <property type="evidence" value="ECO:0007669"/>
    <property type="project" value="UniProtKB-KW"/>
</dbReference>
<evidence type="ECO:0000256" key="3">
    <source>
        <dbReference type="ARBA" id="ARBA00022723"/>
    </source>
</evidence>
<dbReference type="PROSITE" id="PS00534">
    <property type="entry name" value="FERROCHELATASE"/>
    <property type="match status" value="1"/>
</dbReference>
<protein>
    <recommendedName>
        <fullName evidence="9 10">Ferrochelatase</fullName>
        <ecNumber evidence="9 10">4.98.1.1</ecNumber>
    </recommendedName>
    <alternativeName>
        <fullName evidence="9">Heme synthase</fullName>
    </alternativeName>
    <alternativeName>
        <fullName evidence="9">Protoheme ferro-lyase</fullName>
    </alternativeName>
</protein>
<dbReference type="RefSeq" id="WP_183414854.1">
    <property type="nucleotide sequence ID" value="NZ_JACHXA010000001.1"/>
</dbReference>
<dbReference type="UniPathway" id="UPA00252">
    <property type="reaction ID" value="UER00325"/>
</dbReference>
<evidence type="ECO:0000313" key="11">
    <source>
        <dbReference type="EMBL" id="MBB3064036.1"/>
    </source>
</evidence>
<keyword evidence="2 9" id="KW-0963">Cytoplasm</keyword>
<evidence type="ECO:0000256" key="6">
    <source>
        <dbReference type="ARBA" id="ARBA00023239"/>
    </source>
</evidence>
<dbReference type="GO" id="GO:0004325">
    <property type="term" value="F:ferrochelatase activity"/>
    <property type="evidence" value="ECO:0007669"/>
    <property type="project" value="UniProtKB-UniRule"/>
</dbReference>
<dbReference type="PANTHER" id="PTHR11108:SF1">
    <property type="entry name" value="FERROCHELATASE, MITOCHONDRIAL"/>
    <property type="match status" value="1"/>
</dbReference>
<organism evidence="11 12">
    <name type="scientific">Limibacillus halophilus</name>
    <dbReference type="NCBI Taxonomy" id="1579333"/>
    <lineage>
        <taxon>Bacteria</taxon>
        <taxon>Pseudomonadati</taxon>
        <taxon>Pseudomonadota</taxon>
        <taxon>Alphaproteobacteria</taxon>
        <taxon>Rhodospirillales</taxon>
        <taxon>Rhodovibrionaceae</taxon>
        <taxon>Limibacillus</taxon>
    </lineage>
</organism>
<comment type="pathway">
    <text evidence="9 10">Porphyrin-containing compound metabolism; protoheme biosynthesis; protoheme from protoporphyrin-IX: step 1/1.</text>
</comment>
<evidence type="ECO:0000256" key="9">
    <source>
        <dbReference type="HAMAP-Rule" id="MF_00323"/>
    </source>
</evidence>
<dbReference type="EC" id="4.98.1.1" evidence="9 10"/>